<accession>A0A813LNH1</accession>
<dbReference type="AlphaFoldDB" id="A0A813LNH1"/>
<sequence>MRPLVATSCAENAMSRMSLRKNVSSFALNGSAHSSAAPSATDLQRLGGVLFCSGSEALESWRQMLEREGREVTVYRPCAENGPIMVREWSDNGPRMVREWSLKRAVREWSESGPSITERYTFEEVSAKRLTHKFEVGGRAALAQRRSDVEDLYLQTAHLGDAVSGMAFPDLCRLLRVLTSSGYLPEERLLDAAEQQLDSHLSGAGAAADAAAHLALSACEASGGPGPWRALGVRAVEALCARDWRDLGRRLSSEVGDGTDGGDGGRHLGGAGAAALALAATVCGRAEPQLLEALIGRCSVREMDLNEAALGDLRLTAVLAGKGLRN</sequence>
<proteinExistence type="predicted"/>
<evidence type="ECO:0000313" key="2">
    <source>
        <dbReference type="Proteomes" id="UP000626109"/>
    </source>
</evidence>
<protein>
    <submittedName>
        <fullName evidence="1">Uncharacterized protein</fullName>
    </submittedName>
</protein>
<gene>
    <name evidence="1" type="ORF">PGLA2088_LOCUS48542</name>
</gene>
<comment type="caution">
    <text evidence="1">The sequence shown here is derived from an EMBL/GenBank/DDBJ whole genome shotgun (WGS) entry which is preliminary data.</text>
</comment>
<organism evidence="1 2">
    <name type="scientific">Polarella glacialis</name>
    <name type="common">Dinoflagellate</name>
    <dbReference type="NCBI Taxonomy" id="89957"/>
    <lineage>
        <taxon>Eukaryota</taxon>
        <taxon>Sar</taxon>
        <taxon>Alveolata</taxon>
        <taxon>Dinophyceae</taxon>
        <taxon>Suessiales</taxon>
        <taxon>Suessiaceae</taxon>
        <taxon>Polarella</taxon>
    </lineage>
</organism>
<dbReference type="EMBL" id="CAJNNW010036711">
    <property type="protein sequence ID" value="CAE8736941.1"/>
    <property type="molecule type" value="Genomic_DNA"/>
</dbReference>
<name>A0A813LNH1_POLGL</name>
<dbReference type="Proteomes" id="UP000626109">
    <property type="component" value="Unassembled WGS sequence"/>
</dbReference>
<reference evidence="1" key="1">
    <citation type="submission" date="2021-02" db="EMBL/GenBank/DDBJ databases">
        <authorList>
            <person name="Dougan E. K."/>
            <person name="Rhodes N."/>
            <person name="Thang M."/>
            <person name="Chan C."/>
        </authorList>
    </citation>
    <scope>NUCLEOTIDE SEQUENCE</scope>
</reference>
<evidence type="ECO:0000313" key="1">
    <source>
        <dbReference type="EMBL" id="CAE8736941.1"/>
    </source>
</evidence>